<dbReference type="Pfam" id="PF17919">
    <property type="entry name" value="RT_RNaseH_2"/>
    <property type="match status" value="1"/>
</dbReference>
<dbReference type="InterPro" id="IPR041577">
    <property type="entry name" value="RT_RNaseH_2"/>
</dbReference>
<evidence type="ECO:0000313" key="6">
    <source>
        <dbReference type="Proteomes" id="UP001160148"/>
    </source>
</evidence>
<dbReference type="SMART" id="SM00028">
    <property type="entry name" value="TPR"/>
    <property type="match status" value="5"/>
</dbReference>
<dbReference type="EC" id="2.7.7.49" evidence="1"/>
<dbReference type="CDD" id="cd01647">
    <property type="entry name" value="RT_LTR"/>
    <property type="match status" value="1"/>
</dbReference>
<dbReference type="InterPro" id="IPR000477">
    <property type="entry name" value="RT_dom"/>
</dbReference>
<dbReference type="Pfam" id="PF00078">
    <property type="entry name" value="RVT_1"/>
    <property type="match status" value="1"/>
</dbReference>
<comment type="caution">
    <text evidence="5">The sequence shown here is derived from an EMBL/GenBank/DDBJ whole genome shotgun (WGS) entry which is preliminary data.</text>
</comment>
<dbReference type="PROSITE" id="PS50994">
    <property type="entry name" value="INTEGRASE"/>
    <property type="match status" value="1"/>
</dbReference>
<dbReference type="InterPro" id="IPR012337">
    <property type="entry name" value="RNaseH-like_sf"/>
</dbReference>
<dbReference type="InterPro" id="IPR011990">
    <property type="entry name" value="TPR-like_helical_dom_sf"/>
</dbReference>
<feature type="domain" description="Integrase catalytic" evidence="4">
    <location>
        <begin position="894"/>
        <end position="1049"/>
    </location>
</feature>
<proteinExistence type="predicted"/>
<feature type="repeat" description="TPR" evidence="2">
    <location>
        <begin position="232"/>
        <end position="265"/>
    </location>
</feature>
<dbReference type="InterPro" id="IPR041588">
    <property type="entry name" value="Integrase_H2C2"/>
</dbReference>
<dbReference type="SUPFAM" id="SSF56672">
    <property type="entry name" value="DNA/RNA polymerases"/>
    <property type="match status" value="1"/>
</dbReference>
<dbReference type="SUPFAM" id="SSF48452">
    <property type="entry name" value="TPR-like"/>
    <property type="match status" value="2"/>
</dbReference>
<dbReference type="PANTHER" id="PTHR37984">
    <property type="entry name" value="PROTEIN CBG26694"/>
    <property type="match status" value="1"/>
</dbReference>
<feature type="compositionally biased region" description="Basic residues" evidence="3">
    <location>
        <begin position="1186"/>
        <end position="1197"/>
    </location>
</feature>
<dbReference type="FunFam" id="1.10.340.70:FF:000003">
    <property type="entry name" value="Protein CBG25708"/>
    <property type="match status" value="1"/>
</dbReference>
<dbReference type="InterPro" id="IPR043128">
    <property type="entry name" value="Rev_trsase/Diguanyl_cyclase"/>
</dbReference>
<dbReference type="SUPFAM" id="SSF53098">
    <property type="entry name" value="Ribonuclease H-like"/>
    <property type="match status" value="1"/>
</dbReference>
<dbReference type="GO" id="GO:0042575">
    <property type="term" value="C:DNA polymerase complex"/>
    <property type="evidence" value="ECO:0007669"/>
    <property type="project" value="UniProtKB-ARBA"/>
</dbReference>
<dbReference type="EMBL" id="CARXXK010000003">
    <property type="protein sequence ID" value="CAI6363269.1"/>
    <property type="molecule type" value="Genomic_DNA"/>
</dbReference>
<evidence type="ECO:0000313" key="5">
    <source>
        <dbReference type="EMBL" id="CAI6363269.1"/>
    </source>
</evidence>
<evidence type="ECO:0000259" key="4">
    <source>
        <dbReference type="PROSITE" id="PS50994"/>
    </source>
</evidence>
<dbReference type="AlphaFoldDB" id="A0AAV0X4H9"/>
<protein>
    <recommendedName>
        <fullName evidence="1">RNA-directed DNA polymerase</fullName>
        <ecNumber evidence="1">2.7.7.49</ecNumber>
    </recommendedName>
</protein>
<accession>A0AAV0X4H9</accession>
<evidence type="ECO:0000256" key="2">
    <source>
        <dbReference type="PROSITE-ProRule" id="PRU00339"/>
    </source>
</evidence>
<dbReference type="Gene3D" id="3.30.70.270">
    <property type="match status" value="2"/>
</dbReference>
<dbReference type="InterPro" id="IPR001584">
    <property type="entry name" value="Integrase_cat-core"/>
</dbReference>
<dbReference type="Pfam" id="PF00665">
    <property type="entry name" value="rve"/>
    <property type="match status" value="1"/>
</dbReference>
<dbReference type="InterPro" id="IPR019734">
    <property type="entry name" value="TPR_rpt"/>
</dbReference>
<gene>
    <name evidence="5" type="ORF">MEUPH1_LOCUS18241</name>
</gene>
<keyword evidence="2" id="KW-0802">TPR repeat</keyword>
<feature type="region of interest" description="Disordered" evidence="3">
    <location>
        <begin position="1176"/>
        <end position="1197"/>
    </location>
</feature>
<dbReference type="PROSITE" id="PS50005">
    <property type="entry name" value="TPR"/>
    <property type="match status" value="1"/>
</dbReference>
<dbReference type="Pfam" id="PF17921">
    <property type="entry name" value="Integrase_H2C2"/>
    <property type="match status" value="1"/>
</dbReference>
<dbReference type="GO" id="GO:0015074">
    <property type="term" value="P:DNA integration"/>
    <property type="evidence" value="ECO:0007669"/>
    <property type="project" value="InterPro"/>
</dbReference>
<dbReference type="Proteomes" id="UP001160148">
    <property type="component" value="Unassembled WGS sequence"/>
</dbReference>
<evidence type="ECO:0000256" key="3">
    <source>
        <dbReference type="SAM" id="MobiDB-lite"/>
    </source>
</evidence>
<dbReference type="CDD" id="cd09274">
    <property type="entry name" value="RNase_HI_RT_Ty3"/>
    <property type="match status" value="1"/>
</dbReference>
<dbReference type="Gene3D" id="3.30.420.10">
    <property type="entry name" value="Ribonuclease H-like superfamily/Ribonuclease H"/>
    <property type="match status" value="1"/>
</dbReference>
<dbReference type="InterPro" id="IPR050951">
    <property type="entry name" value="Retrovirus_Pol_polyprotein"/>
</dbReference>
<sequence length="1197" mass="135352">MSMLFDQIKLLHSQKLHSNVIKVAEMVLKVSEHTTDILTAPHKFRVLAYQGDSHYSLGNYRQAEAAYITALTFKEAWISANPPQTAYDGTKDPMPVLDIKYQLHLCLVKLKDNKQALTVLQSVPSKQRKTKINMAIAKLNHQMGNIVHAVTAYNKVLKECPLAIEAAEGLLSLGVKGTEVNAMMLEMVGINGLEWISGWIKAHAYLFQQTEYPAAINTLKQLDDNSPLCNSNRLLVAIGKSYYFYGDRKNALIYLQRAYRLNPLMQDGLCTLAMCLYMEKHNRDLEKLLPTSYTDESSIDSHMWIVLAFVCYSNSNYSKALCLAQKACSVDQKNIEALLLHGMILTSMKKYSDAILQFRKANDIASYLFDPHKGMVDCYIALHKMRNAVTAASNCCKQMNNHPKALTVNLCQAYQQLVLSEESKKLTTISTFKGLFMFNRLPYGIASAPGLLQREMEKLLSAIPGTVCFYDDIVIAGKDDKELSDRLYSVLDKLSLAGLTVKKEKCNFFTDHVTFLGYKVDKNGLHIPDERIKAINNVAIPKSTQDVKAFLGLVNYYGKFVENMSTIAGPLYALLKNNTQFVWNAIQSKAFSKIKESILSNKVLVHYNPNLELIVASDASPFGVGAVLSHIMPDGSEKPIAFASRTLSASEKNYAQIDKEALALVFAIKYFHQFVYGREFILRTDHKPLVSIFGEKKGIPLMSAHRLQRYAIFLSGYTYKIEFIKGLENGNADALSRLPLSVIGSNDIECDNFFINMVTTNIKSIGDLDICNEIKKDVVLRDVFIKVFTGNWPDNSKDVSLVLKPFYSRRLELSIEQGCLMWGHRLIIPPKYRKQLLQELHSTHMGTVKMKALARSYLWWPGMDSEIECITKECKECLILSDSPPKSVLHNWPWPEGPAQRIHVDFLGPVKGMMFIVILDAYSKWVFVKRMLNITSSSTVMVLREYFATWGIPAKLVSDNGPSLCSVEFETFLKNNGVFHIKTAPYNPSSNGAAENLVRTFKNYLKKVISSTNNKDCIDTSVLKFILSYNSTKHCSTGFSPAQLHIGRSLFTSYDRLTPFAKVNYEKSLVKNKNWYRGNRNKEYIVGDLVMCRNYTGGDEWVQAVILQKLSPVTYDLRLGDGRIWKRHVNQIIDCGLVVEKEVSTDQNINLEQEEVIEEKLEVTEELGKDVFDSQKDTCVSTERPKRVKRSPNKLNL</sequence>
<dbReference type="InterPro" id="IPR043502">
    <property type="entry name" value="DNA/RNA_pol_sf"/>
</dbReference>
<dbReference type="FunFam" id="3.30.70.270:FF:000020">
    <property type="entry name" value="Transposon Tf2-6 polyprotein-like Protein"/>
    <property type="match status" value="1"/>
</dbReference>
<reference evidence="5 6" key="1">
    <citation type="submission" date="2023-01" db="EMBL/GenBank/DDBJ databases">
        <authorList>
            <person name="Whitehead M."/>
        </authorList>
    </citation>
    <scope>NUCLEOTIDE SEQUENCE [LARGE SCALE GENOMIC DNA]</scope>
</reference>
<keyword evidence="6" id="KW-1185">Reference proteome</keyword>
<name>A0AAV0X4H9_9HEMI</name>
<dbReference type="Gene3D" id="1.25.40.10">
    <property type="entry name" value="Tetratricopeptide repeat domain"/>
    <property type="match status" value="3"/>
</dbReference>
<evidence type="ECO:0000256" key="1">
    <source>
        <dbReference type="ARBA" id="ARBA00012493"/>
    </source>
</evidence>
<dbReference type="InterPro" id="IPR036397">
    <property type="entry name" value="RNaseH_sf"/>
</dbReference>
<dbReference type="PANTHER" id="PTHR37984:SF12">
    <property type="entry name" value="RIBONUCLEASE H"/>
    <property type="match status" value="1"/>
</dbReference>
<dbReference type="GO" id="GO:0003676">
    <property type="term" value="F:nucleic acid binding"/>
    <property type="evidence" value="ECO:0007669"/>
    <property type="project" value="InterPro"/>
</dbReference>
<dbReference type="Pfam" id="PF13429">
    <property type="entry name" value="TPR_15"/>
    <property type="match status" value="1"/>
</dbReference>
<dbReference type="Gene3D" id="1.10.340.70">
    <property type="match status" value="1"/>
</dbReference>
<dbReference type="GO" id="GO:0003964">
    <property type="term" value="F:RNA-directed DNA polymerase activity"/>
    <property type="evidence" value="ECO:0007669"/>
    <property type="project" value="UniProtKB-EC"/>
</dbReference>
<organism evidence="5 6">
    <name type="scientific">Macrosiphum euphorbiae</name>
    <name type="common">potato aphid</name>
    <dbReference type="NCBI Taxonomy" id="13131"/>
    <lineage>
        <taxon>Eukaryota</taxon>
        <taxon>Metazoa</taxon>
        <taxon>Ecdysozoa</taxon>
        <taxon>Arthropoda</taxon>
        <taxon>Hexapoda</taxon>
        <taxon>Insecta</taxon>
        <taxon>Pterygota</taxon>
        <taxon>Neoptera</taxon>
        <taxon>Paraneoptera</taxon>
        <taxon>Hemiptera</taxon>
        <taxon>Sternorrhyncha</taxon>
        <taxon>Aphidomorpha</taxon>
        <taxon>Aphidoidea</taxon>
        <taxon>Aphididae</taxon>
        <taxon>Macrosiphini</taxon>
        <taxon>Macrosiphum</taxon>
    </lineage>
</organism>